<dbReference type="EMBL" id="CP036274">
    <property type="protein sequence ID" value="QDU27122.1"/>
    <property type="molecule type" value="Genomic_DNA"/>
</dbReference>
<feature type="compositionally biased region" description="Pro residues" evidence="1">
    <location>
        <begin position="87"/>
        <end position="97"/>
    </location>
</feature>
<organism evidence="3 4">
    <name type="scientific">Anatilimnocola aggregata</name>
    <dbReference type="NCBI Taxonomy" id="2528021"/>
    <lineage>
        <taxon>Bacteria</taxon>
        <taxon>Pseudomonadati</taxon>
        <taxon>Planctomycetota</taxon>
        <taxon>Planctomycetia</taxon>
        <taxon>Pirellulales</taxon>
        <taxon>Pirellulaceae</taxon>
        <taxon>Anatilimnocola</taxon>
    </lineage>
</organism>
<accession>A0A517YAD8</accession>
<dbReference type="KEGG" id="aagg:ETAA8_22060"/>
<protein>
    <submittedName>
        <fullName evidence="3">Uncharacterized protein</fullName>
    </submittedName>
</protein>
<feature type="compositionally biased region" description="Low complexity" evidence="1">
    <location>
        <begin position="75"/>
        <end position="86"/>
    </location>
</feature>
<feature type="chain" id="PRO_5022143662" evidence="2">
    <location>
        <begin position="28"/>
        <end position="259"/>
    </location>
</feature>
<feature type="region of interest" description="Disordered" evidence="1">
    <location>
        <begin position="232"/>
        <end position="259"/>
    </location>
</feature>
<evidence type="ECO:0000256" key="2">
    <source>
        <dbReference type="SAM" id="SignalP"/>
    </source>
</evidence>
<dbReference type="AlphaFoldDB" id="A0A517YAD8"/>
<gene>
    <name evidence="3" type="ORF">ETAA8_22060</name>
</gene>
<keyword evidence="2" id="KW-0732">Signal</keyword>
<dbReference type="PROSITE" id="PS51257">
    <property type="entry name" value="PROKAR_LIPOPROTEIN"/>
    <property type="match status" value="1"/>
</dbReference>
<feature type="compositionally biased region" description="Polar residues" evidence="1">
    <location>
        <begin position="233"/>
        <end position="253"/>
    </location>
</feature>
<dbReference type="RefSeq" id="WP_145087995.1">
    <property type="nucleotide sequence ID" value="NZ_CP036274.1"/>
</dbReference>
<feature type="compositionally biased region" description="Polar residues" evidence="1">
    <location>
        <begin position="57"/>
        <end position="66"/>
    </location>
</feature>
<keyword evidence="4" id="KW-1185">Reference proteome</keyword>
<dbReference type="Proteomes" id="UP000315017">
    <property type="component" value="Chromosome"/>
</dbReference>
<evidence type="ECO:0000256" key="1">
    <source>
        <dbReference type="SAM" id="MobiDB-lite"/>
    </source>
</evidence>
<feature type="compositionally biased region" description="Pro residues" evidence="1">
    <location>
        <begin position="40"/>
        <end position="54"/>
    </location>
</feature>
<dbReference type="OrthoDB" id="505222at2"/>
<reference evidence="3 4" key="1">
    <citation type="submission" date="2019-02" db="EMBL/GenBank/DDBJ databases">
        <title>Deep-cultivation of Planctomycetes and their phenomic and genomic characterization uncovers novel biology.</title>
        <authorList>
            <person name="Wiegand S."/>
            <person name="Jogler M."/>
            <person name="Boedeker C."/>
            <person name="Pinto D."/>
            <person name="Vollmers J."/>
            <person name="Rivas-Marin E."/>
            <person name="Kohn T."/>
            <person name="Peeters S.H."/>
            <person name="Heuer A."/>
            <person name="Rast P."/>
            <person name="Oberbeckmann S."/>
            <person name="Bunk B."/>
            <person name="Jeske O."/>
            <person name="Meyerdierks A."/>
            <person name="Storesund J.E."/>
            <person name="Kallscheuer N."/>
            <person name="Luecker S."/>
            <person name="Lage O.M."/>
            <person name="Pohl T."/>
            <person name="Merkel B.J."/>
            <person name="Hornburger P."/>
            <person name="Mueller R.-W."/>
            <person name="Bruemmer F."/>
            <person name="Labrenz M."/>
            <person name="Spormann A.M."/>
            <person name="Op den Camp H."/>
            <person name="Overmann J."/>
            <person name="Amann R."/>
            <person name="Jetten M.S.M."/>
            <person name="Mascher T."/>
            <person name="Medema M.H."/>
            <person name="Devos D.P."/>
            <person name="Kaster A.-K."/>
            <person name="Ovreas L."/>
            <person name="Rohde M."/>
            <person name="Galperin M.Y."/>
            <person name="Jogler C."/>
        </authorList>
    </citation>
    <scope>NUCLEOTIDE SEQUENCE [LARGE SCALE GENOMIC DNA]</scope>
    <source>
        <strain evidence="3 4">ETA_A8</strain>
    </source>
</reference>
<evidence type="ECO:0000313" key="3">
    <source>
        <dbReference type="EMBL" id="QDU27122.1"/>
    </source>
</evidence>
<proteinExistence type="predicted"/>
<name>A0A517YAD8_9BACT</name>
<evidence type="ECO:0000313" key="4">
    <source>
        <dbReference type="Proteomes" id="UP000315017"/>
    </source>
</evidence>
<feature type="signal peptide" evidence="2">
    <location>
        <begin position="1"/>
        <end position="27"/>
    </location>
</feature>
<feature type="region of interest" description="Disordered" evidence="1">
    <location>
        <begin position="31"/>
        <end position="112"/>
    </location>
</feature>
<sequence length="259" mass="27207" precursor="true">MKSSLLLACAMVVGCGWLLSSPLTTLAQAPPANPYQQFRPPVPGQPLPSQPAPGQPTTAPRQNSAPQIPVPHQYRPPVGGPVNQQPPRAPQPTPPQNAAPGQSPAATPPAISPNDRAAAVILIKNALIAVNQGNLTGNFTVLRDLASPGFRNRNSAGDLANIFQNLRQKKIDLSPIVVLDPLIAPPQVSKEGLLLLEGYFASSPSRINFKLGYIKSETGGWMIDAVSVGVSPAETTSTNQPRQPVPTSAQPAAQQRHPG</sequence>